<keyword evidence="2" id="KW-1133">Transmembrane helix</keyword>
<gene>
    <name evidence="4" type="ORF">GP644_04915</name>
</gene>
<accession>A0A6A4RJL1</accession>
<dbReference type="Pfam" id="PF13116">
    <property type="entry name" value="YhdP"/>
    <property type="match status" value="1"/>
</dbReference>
<evidence type="ECO:0000313" key="4">
    <source>
        <dbReference type="EMBL" id="KAE9631656.1"/>
    </source>
</evidence>
<keyword evidence="2" id="KW-0812">Transmembrane</keyword>
<feature type="region of interest" description="Disordered" evidence="1">
    <location>
        <begin position="1119"/>
        <end position="1151"/>
    </location>
</feature>
<reference evidence="4 5" key="1">
    <citation type="submission" date="2019-12" db="EMBL/GenBank/DDBJ databases">
        <authorList>
            <person name="Zhang Y.-J."/>
        </authorList>
    </citation>
    <scope>NUCLEOTIDE SEQUENCE [LARGE SCALE GENOMIC DNA]</scope>
    <source>
        <strain evidence="4 5">H18S-6</strain>
    </source>
</reference>
<dbReference type="AlphaFoldDB" id="A0A6A4RJL1"/>
<feature type="domain" description="YhdP central" evidence="3">
    <location>
        <begin position="371"/>
        <end position="843"/>
    </location>
</feature>
<dbReference type="RefSeq" id="WP_158977553.1">
    <property type="nucleotide sequence ID" value="NZ_WSFO01000002.1"/>
</dbReference>
<keyword evidence="2" id="KW-0472">Membrane</keyword>
<organism evidence="4 5">
    <name type="scientific">Parasedimentitalea maritima</name>
    <dbReference type="NCBI Taxonomy" id="2578117"/>
    <lineage>
        <taxon>Bacteria</taxon>
        <taxon>Pseudomonadati</taxon>
        <taxon>Pseudomonadota</taxon>
        <taxon>Alphaproteobacteria</taxon>
        <taxon>Rhodobacterales</taxon>
        <taxon>Paracoccaceae</taxon>
        <taxon>Parasedimentitalea</taxon>
    </lineage>
</organism>
<sequence length="1151" mass="121402">MSPWKTVGTDCHILATTGKGKAKITRAQKIPGPGPEHQEPSLPGVKRTRWRMLRVGIWLLSGVTLLLAGLVYFAMGTRFDAPVWLRQRVETRIERNLAGMQIEFGQIYMVVNHGWRPRVGLRDVRLSAADGTVMAQLADAQASLAMRPLLSGQVQPKRISISGLFATLRREASGAMALSLEGGAAPVRQAAGLPQLIEQFDQLLMAPALSALDVIETEALTLRYEDDRQGRGWTLDGGHIELDRTGQNVAITGGFSLLSGRDYVGTVEANYSSKIGDAAAEFGVLVREIASEDIASQSAALGWLQVLRAPISGSLRGGIDSNSALLPFSASLQIGSGVLQPADQTLPIPFHGASSYLSFTPETQILQFDELRVNSGWGAGAMEGQALLSGVENGQLTELVGQLRFSDLSLNPRGLYETPLELAGINADFKLELNPFRLRIGEMLVRDGDSNILVSGALRAGDLGWDYDVIAQVDKVDADRVKQLWPEAAPPKPRKWVRENLWQGTARDINLALRGRDGKKPFLYLDLGFEDAVVRFQKNLPPLRNAQGQMSIYGKRLVLMATGGTVTADQGGDIDVAGTSFIIPDMSVKQGAPGVARVVGTGSVTSVLSLLNRPPLSVLKDSNLPVDLAKGLVSVAGTLSLPLRDKVPVEEIFYHYQGRISDVESNVLVPGHALQATSLNLSGDQNGVEIGGKGQLSGVPISAKWRMALGKDVPKMSRVEGQVELSQMAVDAFGLGLPKGSISGQATGEFAVDLKPEQPPLLSLQSDLSGAGVRIPSLSWAMSPEATGTLTISARLGELAQVDLLELKAPGLTVSGTLSTREGGGLDRAQFSQVNVGNWLTGSAELVGRGNAAPSVNVTGGVLDMRKTPFSGASGAAGTSGGNTPITLTLGRLQVTDSIALHGFRGKFSTLGGFSGQFSGALNGQTAISGQVVPQNGGVATRIRSNDAGGVFRSAGMLGHGRGGSFDMTLTPASKPGEYDGRIKVKNTRIKDAPAMAALINSLSLIGLVDELAGQGILFTGVEASFRLGPSYLILHKSSAVGPSIGLSMDGNFDLARGVLNMRGVVSPIYMLNAIGSVLTRKGEGLIGFAYTLRGTADEPQVQVNPLSGLAPGMLREIFRGPAPTVPGQPELAAPTPGTPPSPYSSPAEDR</sequence>
<evidence type="ECO:0000313" key="5">
    <source>
        <dbReference type="Proteomes" id="UP000441586"/>
    </source>
</evidence>
<dbReference type="InterPro" id="IPR052894">
    <property type="entry name" value="AsmA-related"/>
</dbReference>
<name>A0A6A4RJL1_9RHOB</name>
<dbReference type="GO" id="GO:0005886">
    <property type="term" value="C:plasma membrane"/>
    <property type="evidence" value="ECO:0007669"/>
    <property type="project" value="TreeGrafter"/>
</dbReference>
<protein>
    <submittedName>
        <fullName evidence="4">DUF3971 domain-containing protein</fullName>
    </submittedName>
</protein>
<dbReference type="Proteomes" id="UP000441586">
    <property type="component" value="Unassembled WGS sequence"/>
</dbReference>
<dbReference type="PANTHER" id="PTHR30441:SF4">
    <property type="entry name" value="PROTEIN ASMA"/>
    <property type="match status" value="1"/>
</dbReference>
<evidence type="ECO:0000256" key="2">
    <source>
        <dbReference type="SAM" id="Phobius"/>
    </source>
</evidence>
<dbReference type="InterPro" id="IPR025263">
    <property type="entry name" value="YhdP_central"/>
</dbReference>
<dbReference type="PANTHER" id="PTHR30441">
    <property type="entry name" value="DUF748 DOMAIN-CONTAINING PROTEIN"/>
    <property type="match status" value="1"/>
</dbReference>
<evidence type="ECO:0000259" key="3">
    <source>
        <dbReference type="Pfam" id="PF13116"/>
    </source>
</evidence>
<evidence type="ECO:0000256" key="1">
    <source>
        <dbReference type="SAM" id="MobiDB-lite"/>
    </source>
</evidence>
<comment type="caution">
    <text evidence="4">The sequence shown here is derived from an EMBL/GenBank/DDBJ whole genome shotgun (WGS) entry which is preliminary data.</text>
</comment>
<proteinExistence type="predicted"/>
<feature type="transmembrane region" description="Helical" evidence="2">
    <location>
        <begin position="55"/>
        <end position="75"/>
    </location>
</feature>
<dbReference type="GO" id="GO:0090313">
    <property type="term" value="P:regulation of protein targeting to membrane"/>
    <property type="evidence" value="ECO:0007669"/>
    <property type="project" value="TreeGrafter"/>
</dbReference>
<dbReference type="EMBL" id="WSFO01000002">
    <property type="protein sequence ID" value="KAE9631656.1"/>
    <property type="molecule type" value="Genomic_DNA"/>
</dbReference>